<feature type="domain" description="Ig-like" evidence="6">
    <location>
        <begin position="23"/>
        <end position="108"/>
    </location>
</feature>
<feature type="domain" description="Ig-like" evidence="6">
    <location>
        <begin position="225"/>
        <end position="316"/>
    </location>
</feature>
<keyword evidence="4" id="KW-1133">Transmembrane helix</keyword>
<evidence type="ECO:0000256" key="5">
    <source>
        <dbReference type="SAM" id="SignalP"/>
    </source>
</evidence>
<dbReference type="InterPro" id="IPR013098">
    <property type="entry name" value="Ig_I-set"/>
</dbReference>
<dbReference type="Gene3D" id="2.60.40.10">
    <property type="entry name" value="Immunoglobulins"/>
    <property type="match status" value="6"/>
</dbReference>
<feature type="signal peptide" evidence="5">
    <location>
        <begin position="1"/>
        <end position="19"/>
    </location>
</feature>
<dbReference type="SMART" id="SM00408">
    <property type="entry name" value="IGc2"/>
    <property type="match status" value="3"/>
</dbReference>
<dbReference type="PROSITE" id="PS50835">
    <property type="entry name" value="IG_LIKE"/>
    <property type="match status" value="3"/>
</dbReference>
<dbReference type="InterPro" id="IPR036179">
    <property type="entry name" value="Ig-like_dom_sf"/>
</dbReference>
<keyword evidence="4" id="KW-0472">Membrane</keyword>
<dbReference type="InterPro" id="IPR013151">
    <property type="entry name" value="Immunoglobulin_dom"/>
</dbReference>
<accession>A0AAV7K111</accession>
<dbReference type="GO" id="GO:0098609">
    <property type="term" value="P:cell-cell adhesion"/>
    <property type="evidence" value="ECO:0007669"/>
    <property type="project" value="TreeGrafter"/>
</dbReference>
<dbReference type="SMART" id="SM00409">
    <property type="entry name" value="IG"/>
    <property type="match status" value="4"/>
</dbReference>
<dbReference type="Pfam" id="PF00047">
    <property type="entry name" value="ig"/>
    <property type="match status" value="1"/>
</dbReference>
<dbReference type="InterPro" id="IPR013783">
    <property type="entry name" value="Ig-like_fold"/>
</dbReference>
<dbReference type="Pfam" id="PF07679">
    <property type="entry name" value="I-set"/>
    <property type="match status" value="2"/>
</dbReference>
<dbReference type="EMBL" id="JAKMXF010000221">
    <property type="protein sequence ID" value="KAI6654902.1"/>
    <property type="molecule type" value="Genomic_DNA"/>
</dbReference>
<dbReference type="InterPro" id="IPR007110">
    <property type="entry name" value="Ig-like_dom"/>
</dbReference>
<dbReference type="InterPro" id="IPR036116">
    <property type="entry name" value="FN3_sf"/>
</dbReference>
<feature type="domain" description="Fibronectin type-III" evidence="7">
    <location>
        <begin position="520"/>
        <end position="616"/>
    </location>
</feature>
<feature type="chain" id="PRO_5043630730" evidence="5">
    <location>
        <begin position="20"/>
        <end position="891"/>
    </location>
</feature>
<protein>
    <submittedName>
        <fullName evidence="8">Down syndrome cell adhesion molecule-like protein Dscam2</fullName>
    </submittedName>
</protein>
<dbReference type="AlphaFoldDB" id="A0AAV7K111"/>
<keyword evidence="4" id="KW-0812">Transmembrane</keyword>
<feature type="region of interest" description="Disordered" evidence="3">
    <location>
        <begin position="866"/>
        <end position="891"/>
    </location>
</feature>
<proteinExistence type="predicted"/>
<feature type="domain" description="Fibronectin type-III" evidence="7">
    <location>
        <begin position="617"/>
        <end position="717"/>
    </location>
</feature>
<evidence type="ECO:0000313" key="9">
    <source>
        <dbReference type="Proteomes" id="UP001165289"/>
    </source>
</evidence>
<evidence type="ECO:0000256" key="3">
    <source>
        <dbReference type="SAM" id="MobiDB-lite"/>
    </source>
</evidence>
<feature type="domain" description="Fibronectin type-III" evidence="7">
    <location>
        <begin position="419"/>
        <end position="517"/>
    </location>
</feature>
<dbReference type="SUPFAM" id="SSF49265">
    <property type="entry name" value="Fibronectin type III"/>
    <property type="match status" value="2"/>
</dbReference>
<reference evidence="8 9" key="1">
    <citation type="journal article" date="2023" name="BMC Biol.">
        <title>The compact genome of the sponge Oopsacas minuta (Hexactinellida) is lacking key metazoan core genes.</title>
        <authorList>
            <person name="Santini S."/>
            <person name="Schenkelaars Q."/>
            <person name="Jourda C."/>
            <person name="Duchesne M."/>
            <person name="Belahbib H."/>
            <person name="Rocher C."/>
            <person name="Selva M."/>
            <person name="Riesgo A."/>
            <person name="Vervoort M."/>
            <person name="Leys S.P."/>
            <person name="Kodjabachian L."/>
            <person name="Le Bivic A."/>
            <person name="Borchiellini C."/>
            <person name="Claverie J.M."/>
            <person name="Renard E."/>
        </authorList>
    </citation>
    <scope>NUCLEOTIDE SEQUENCE [LARGE SCALE GENOMIC DNA]</scope>
    <source>
        <strain evidence="8">SPO-2</strain>
    </source>
</reference>
<dbReference type="Pfam" id="PF13927">
    <property type="entry name" value="Ig_3"/>
    <property type="match status" value="1"/>
</dbReference>
<dbReference type="PANTHER" id="PTHR44170:SF6">
    <property type="entry name" value="CONTACTIN"/>
    <property type="match status" value="1"/>
</dbReference>
<evidence type="ECO:0000256" key="2">
    <source>
        <dbReference type="ARBA" id="ARBA00023157"/>
    </source>
</evidence>
<dbReference type="InterPro" id="IPR003598">
    <property type="entry name" value="Ig_sub2"/>
</dbReference>
<dbReference type="PROSITE" id="PS50853">
    <property type="entry name" value="FN3"/>
    <property type="match status" value="3"/>
</dbReference>
<comment type="caution">
    <text evidence="8">The sequence shown here is derived from an EMBL/GenBank/DDBJ whole genome shotgun (WGS) entry which is preliminary data.</text>
</comment>
<evidence type="ECO:0000313" key="8">
    <source>
        <dbReference type="EMBL" id="KAI6654902.1"/>
    </source>
</evidence>
<keyword evidence="9" id="KW-1185">Reference proteome</keyword>
<dbReference type="PANTHER" id="PTHR44170">
    <property type="entry name" value="PROTEIN SIDEKICK"/>
    <property type="match status" value="1"/>
</dbReference>
<dbReference type="InterPro" id="IPR003961">
    <property type="entry name" value="FN3_dom"/>
</dbReference>
<feature type="transmembrane region" description="Helical" evidence="4">
    <location>
        <begin position="726"/>
        <end position="753"/>
    </location>
</feature>
<sequence length="891" mass="97699">MYYLLILYTLLLLFSPVRLQNCPQGVSIVLTRPNSVLENGLVDLTCSVTIPGDITLPTEVTWHKDFLILETSDSSRYITSRKVETSTEVSFGLQIQQAQVEDSGLYSCDPVLSGALCRASVNLTVNYALAVIVEDQDALTGTDVTLVCLIRGVDTSVIWYRFNETTGNNQLYDTDGKYSFSQEGSYFYLSFDSASSEDTGVYACEGRSPTGRVQEDFNFYSLLAPSGTIIRGGTDGEFVAFSGDDLILECYADGVRAPEYNWTINGVKLEVDTDDLIFNMTSGELTIVSATKFDEGTYTCEAYNKAGSEATSVVVTIHIVASIIGQDQAVNVGLGSEANLTVRLSASPPIDFVQWTTSSDILANSTKYRIYLNGTLLISDITESDDTAYKLKACNTISGLVKCAQSQPISLLVILPSLAPTDLEVESEDEEARSVEISWINPPTNVRNSPEYYTLEIRTSELEEYTLLDEEIPVTSSSSYTLTKLFFGYQNLFRLRGSNLGGLGEPSNVLNVTLIPGEPRIRSVTATVISSTSLNVTYLLWHDGGSPLTSLFVQYKENSSDVWNNLTQEFEDDVIVYFIVITDLKSATYFDIRVQVSNELGESDFFEPAEKLLPDSLPGVPVLSESNANLDSVEVSIILDDFGTGELLGFFIKYVLKDNETIEEVSVVDLGVSLGKPFVWEITGLENEATYVFSAAGNSTIGLGPYSKEVNIYTDTKFYEDLPFKILVGVAACLVIFVLALFFLLGCIGCCCFKYGKKREYKHIYKTRPGGPAENFALTEDGPDGIDFPQLSSAKPLTRPPLGDGSWSERSTPPVVPPRKGDYLDEVHSYHPSPPLAGYTAVKDPKRALLGVDYPSDPFGDLPMKKNFMGQDKPPNPSLGNISQGSYITDV</sequence>
<evidence type="ECO:0000256" key="1">
    <source>
        <dbReference type="ARBA" id="ARBA00022737"/>
    </source>
</evidence>
<feature type="region of interest" description="Disordered" evidence="3">
    <location>
        <begin position="789"/>
        <end position="815"/>
    </location>
</feature>
<dbReference type="InterPro" id="IPR003599">
    <property type="entry name" value="Ig_sub"/>
</dbReference>
<name>A0AAV7K111_9METZ</name>
<keyword evidence="5" id="KW-0732">Signal</keyword>
<organism evidence="8 9">
    <name type="scientific">Oopsacas minuta</name>
    <dbReference type="NCBI Taxonomy" id="111878"/>
    <lineage>
        <taxon>Eukaryota</taxon>
        <taxon>Metazoa</taxon>
        <taxon>Porifera</taxon>
        <taxon>Hexactinellida</taxon>
        <taxon>Hexasterophora</taxon>
        <taxon>Lyssacinosida</taxon>
        <taxon>Leucopsacidae</taxon>
        <taxon>Oopsacas</taxon>
    </lineage>
</organism>
<evidence type="ECO:0000256" key="4">
    <source>
        <dbReference type="SAM" id="Phobius"/>
    </source>
</evidence>
<dbReference type="CDD" id="cd00063">
    <property type="entry name" value="FN3"/>
    <property type="match status" value="3"/>
</dbReference>
<gene>
    <name evidence="8" type="ORF">LOD99_2781</name>
</gene>
<evidence type="ECO:0000259" key="6">
    <source>
        <dbReference type="PROSITE" id="PS50835"/>
    </source>
</evidence>
<dbReference type="GO" id="GO:0016020">
    <property type="term" value="C:membrane"/>
    <property type="evidence" value="ECO:0007669"/>
    <property type="project" value="UniProtKB-SubCell"/>
</dbReference>
<evidence type="ECO:0000259" key="7">
    <source>
        <dbReference type="PROSITE" id="PS50853"/>
    </source>
</evidence>
<dbReference type="Proteomes" id="UP001165289">
    <property type="component" value="Unassembled WGS sequence"/>
</dbReference>
<feature type="domain" description="Ig-like" evidence="6">
    <location>
        <begin position="110"/>
        <end position="214"/>
    </location>
</feature>
<dbReference type="SMART" id="SM00060">
    <property type="entry name" value="FN3"/>
    <property type="match status" value="3"/>
</dbReference>
<feature type="compositionally biased region" description="Polar residues" evidence="3">
    <location>
        <begin position="878"/>
        <end position="891"/>
    </location>
</feature>
<keyword evidence="1" id="KW-0677">Repeat</keyword>
<keyword evidence="2" id="KW-1015">Disulfide bond</keyword>
<dbReference type="SUPFAM" id="SSF48726">
    <property type="entry name" value="Immunoglobulin"/>
    <property type="match status" value="4"/>
</dbReference>